<gene>
    <name evidence="1" type="ORF">FIBRA_03727</name>
</gene>
<dbReference type="EMBL" id="HE797044">
    <property type="protein sequence ID" value="CCM01664.1"/>
    <property type="molecule type" value="Genomic_DNA"/>
</dbReference>
<dbReference type="HOGENOM" id="CLU_630103_0_0_1"/>
<accession>J4H2K1</accession>
<dbReference type="AlphaFoldDB" id="J4H2K1"/>
<dbReference type="OrthoDB" id="3066632at2759"/>
<evidence type="ECO:0000313" key="2">
    <source>
        <dbReference type="Proteomes" id="UP000006352"/>
    </source>
</evidence>
<dbReference type="RefSeq" id="XP_012180947.1">
    <property type="nucleotide sequence ID" value="XM_012325557.1"/>
</dbReference>
<dbReference type="Proteomes" id="UP000006352">
    <property type="component" value="Unassembled WGS sequence"/>
</dbReference>
<evidence type="ECO:0000313" key="1">
    <source>
        <dbReference type="EMBL" id="CCM01664.1"/>
    </source>
</evidence>
<organism evidence="1 2">
    <name type="scientific">Fibroporia radiculosa</name>
    <dbReference type="NCBI Taxonomy" id="599839"/>
    <lineage>
        <taxon>Eukaryota</taxon>
        <taxon>Fungi</taxon>
        <taxon>Dikarya</taxon>
        <taxon>Basidiomycota</taxon>
        <taxon>Agaricomycotina</taxon>
        <taxon>Agaricomycetes</taxon>
        <taxon>Polyporales</taxon>
        <taxon>Fibroporiaceae</taxon>
        <taxon>Fibroporia</taxon>
    </lineage>
</organism>
<proteinExistence type="predicted"/>
<reference evidence="1 2" key="1">
    <citation type="journal article" date="2012" name="Appl. Environ. Microbiol.">
        <title>Short-read sequencing for genomic analysis of the brown rot fungus Fibroporia radiculosa.</title>
        <authorList>
            <person name="Tang J.D."/>
            <person name="Perkins A.D."/>
            <person name="Sonstegard T.S."/>
            <person name="Schroeder S.G."/>
            <person name="Burgess S.C."/>
            <person name="Diehl S.V."/>
        </authorList>
    </citation>
    <scope>NUCLEOTIDE SEQUENCE [LARGE SCALE GENOMIC DNA]</scope>
    <source>
        <strain evidence="1 2">TFFH 294</strain>
    </source>
</reference>
<dbReference type="InParanoid" id="J4H2K1"/>
<sequence>MALTSDYNASFMGATFNDWMTTHQWAGACGSPNTSVVMVATVPQHLASVTEAGSEVETIRVVMHYQKRYGTLDECNVYLVVPGFGRTLVCEAYGVQLERDTPRKYTVAIPNSQAPKIHGNFSWKFEKQQNQIEVVMAYDLTTPFTGQMVDHVSLFPSSVSARQDQLQQFPYEIATKPRSTIEDIDDLQSAVHFDAVTSGEHELLVKFLDDHAHDMGDAGYTIAIQSYREGGPVVGVASSDSGLAAAASKQYSLSLHFAGILELVGSIGPVDRVVAAELFAKVPIAGRVKLANVKGALTDTASVQATINVVVAKGTVTFRAVKNDSGKHDLYCDATVQVKLISPIKVTNVKILALP</sequence>
<keyword evidence="2" id="KW-1185">Reference proteome</keyword>
<name>J4H2K1_9APHY</name>
<protein>
    <submittedName>
        <fullName evidence="1">Uncharacterized protein</fullName>
    </submittedName>
</protein>
<dbReference type="GeneID" id="24096575"/>